<feature type="transmembrane region" description="Helical" evidence="7">
    <location>
        <begin position="494"/>
        <end position="513"/>
    </location>
</feature>
<evidence type="ECO:0000313" key="10">
    <source>
        <dbReference type="Proteomes" id="UP000762676"/>
    </source>
</evidence>
<feature type="compositionally biased region" description="Basic and acidic residues" evidence="6">
    <location>
        <begin position="306"/>
        <end position="320"/>
    </location>
</feature>
<evidence type="ECO:0000256" key="4">
    <source>
        <dbReference type="ARBA" id="ARBA00022989"/>
    </source>
</evidence>
<evidence type="ECO:0000313" key="9">
    <source>
        <dbReference type="EMBL" id="GFS11214.1"/>
    </source>
</evidence>
<comment type="similarity">
    <text evidence="2">Belongs to the ZIP transporter (TC 2.A.5) family.</text>
</comment>
<dbReference type="PANTHER" id="PTHR12191">
    <property type="entry name" value="SOLUTE CARRIER FAMILY 39"/>
    <property type="match status" value="1"/>
</dbReference>
<dbReference type="GO" id="GO:0005886">
    <property type="term" value="C:plasma membrane"/>
    <property type="evidence" value="ECO:0007669"/>
    <property type="project" value="TreeGrafter"/>
</dbReference>
<feature type="domain" description="Zinc transporter ZIP4/12 EF-hand" evidence="8">
    <location>
        <begin position="263"/>
        <end position="388"/>
    </location>
</feature>
<dbReference type="AlphaFoldDB" id="A0AAV4IND3"/>
<reference evidence="9 10" key="1">
    <citation type="journal article" date="2021" name="Elife">
        <title>Chloroplast acquisition without the gene transfer in kleptoplastic sea slugs, Plakobranchus ocellatus.</title>
        <authorList>
            <person name="Maeda T."/>
            <person name="Takahashi S."/>
            <person name="Yoshida T."/>
            <person name="Shimamura S."/>
            <person name="Takaki Y."/>
            <person name="Nagai Y."/>
            <person name="Toyoda A."/>
            <person name="Suzuki Y."/>
            <person name="Arimoto A."/>
            <person name="Ishii H."/>
            <person name="Satoh N."/>
            <person name="Nishiyama T."/>
            <person name="Hasebe M."/>
            <person name="Maruyama T."/>
            <person name="Minagawa J."/>
            <person name="Obokata J."/>
            <person name="Shigenobu S."/>
        </authorList>
    </citation>
    <scope>NUCLEOTIDE SEQUENCE [LARGE SCALE GENOMIC DNA]</scope>
</reference>
<dbReference type="GO" id="GO:0005385">
    <property type="term" value="F:zinc ion transmembrane transporter activity"/>
    <property type="evidence" value="ECO:0007669"/>
    <property type="project" value="TreeGrafter"/>
</dbReference>
<feature type="transmembrane region" description="Helical" evidence="7">
    <location>
        <begin position="413"/>
        <end position="434"/>
    </location>
</feature>
<gene>
    <name evidence="9" type="ORF">ElyMa_006666300</name>
</gene>
<dbReference type="Proteomes" id="UP000762676">
    <property type="component" value="Unassembled WGS sequence"/>
</dbReference>
<proteinExistence type="inferred from homology"/>
<keyword evidence="3 7" id="KW-0812">Transmembrane</keyword>
<accession>A0AAV4IND3</accession>
<dbReference type="InterPro" id="IPR003689">
    <property type="entry name" value="ZIP"/>
</dbReference>
<organism evidence="9 10">
    <name type="scientific">Elysia marginata</name>
    <dbReference type="NCBI Taxonomy" id="1093978"/>
    <lineage>
        <taxon>Eukaryota</taxon>
        <taxon>Metazoa</taxon>
        <taxon>Spiralia</taxon>
        <taxon>Lophotrochozoa</taxon>
        <taxon>Mollusca</taxon>
        <taxon>Gastropoda</taxon>
        <taxon>Heterobranchia</taxon>
        <taxon>Euthyneura</taxon>
        <taxon>Panpulmonata</taxon>
        <taxon>Sacoglossa</taxon>
        <taxon>Placobranchoidea</taxon>
        <taxon>Plakobranchidae</taxon>
        <taxon>Elysia</taxon>
    </lineage>
</organism>
<dbReference type="GO" id="GO:0071578">
    <property type="term" value="P:zinc ion import across plasma membrane"/>
    <property type="evidence" value="ECO:0007669"/>
    <property type="project" value="TreeGrafter"/>
</dbReference>
<feature type="region of interest" description="Disordered" evidence="6">
    <location>
        <begin position="296"/>
        <end position="348"/>
    </location>
</feature>
<evidence type="ECO:0000256" key="7">
    <source>
        <dbReference type="SAM" id="Phobius"/>
    </source>
</evidence>
<dbReference type="Pfam" id="PF02535">
    <property type="entry name" value="Zip"/>
    <property type="match status" value="1"/>
</dbReference>
<dbReference type="InterPro" id="IPR049406">
    <property type="entry name" value="ZIP4_12_EF-hand"/>
</dbReference>
<evidence type="ECO:0000256" key="6">
    <source>
        <dbReference type="SAM" id="MobiDB-lite"/>
    </source>
</evidence>
<dbReference type="PANTHER" id="PTHR12191:SF21">
    <property type="entry name" value="ZINC TRANSPORTER ZIP4"/>
    <property type="match status" value="1"/>
</dbReference>
<evidence type="ECO:0000259" key="8">
    <source>
        <dbReference type="Pfam" id="PF21116"/>
    </source>
</evidence>
<evidence type="ECO:0000256" key="3">
    <source>
        <dbReference type="ARBA" id="ARBA00022692"/>
    </source>
</evidence>
<comment type="subcellular location">
    <subcellularLocation>
        <location evidence="1">Membrane</location>
        <topology evidence="1">Multi-pass membrane protein</topology>
    </subcellularLocation>
</comment>
<dbReference type="GO" id="GO:0030003">
    <property type="term" value="P:intracellular monoatomic cation homeostasis"/>
    <property type="evidence" value="ECO:0007669"/>
    <property type="project" value="TreeGrafter"/>
</dbReference>
<dbReference type="GO" id="GO:0140410">
    <property type="term" value="F:monoatomic cation:bicarbonate symporter activity"/>
    <property type="evidence" value="ECO:0007669"/>
    <property type="project" value="TreeGrafter"/>
</dbReference>
<sequence>MGFGVIRVPRCFIRRKVRGKIGNQKVSVATLEFNPRGSRPSSNIIHFFFRRHICKAGHSSREARANSSRRPSLNRVTCNCINATTLVSTTLGLDPRDAITESQFEDVCVILLDIITSVDDLDLCHQVIDTSTLAVEKSRKNLLNSTLGVGDEESNIPESSVTRLLNILKVLNLRIDPISSSPAKCDASHDHGDHDHGHDLAEKTAALVVQGQCLSVDSLRYYMGLESTQNFPVSSIPELASLVSYLVYDESDVKDKCRLLPQPQQFFSAIFSQYSSQGQPMGADGLKSLMTKMGIGKDAASSAPDSGHEGHDHEGHNHAGHDHRRKRRSVDSQLSNGQRRKKRQAAALPTSMTTCYSAEQLMALYDSPASVDQAAFQQMCPALVSQALFADCSSVTQAAHSDDDGSVSDAEKYGYGTLSIFIICLCAVFGAIFLPCASTRSYKGLMAIFLGLAVGTLFADAVLHLIPMAMGVHVHGDHDGHDHGSGKIIVEDHVRFGLAILGGLYAFYLLELFMSRVGGHSHNTDSETEMSHMDSPYNGSKYNLGFVEDGNGELEHKSSGPNFSPVGKCLV</sequence>
<evidence type="ECO:0000256" key="5">
    <source>
        <dbReference type="ARBA" id="ARBA00023136"/>
    </source>
</evidence>
<evidence type="ECO:0000256" key="1">
    <source>
        <dbReference type="ARBA" id="ARBA00004141"/>
    </source>
</evidence>
<dbReference type="Pfam" id="PF21116">
    <property type="entry name" value="EF-hand_Zip"/>
    <property type="match status" value="1"/>
</dbReference>
<keyword evidence="4 7" id="KW-1133">Transmembrane helix</keyword>
<name>A0AAV4IND3_9GAST</name>
<evidence type="ECO:0000256" key="2">
    <source>
        <dbReference type="ARBA" id="ARBA00006939"/>
    </source>
</evidence>
<comment type="caution">
    <text evidence="9">The sequence shown here is derived from an EMBL/GenBank/DDBJ whole genome shotgun (WGS) entry which is preliminary data.</text>
</comment>
<dbReference type="EMBL" id="BMAT01013362">
    <property type="protein sequence ID" value="GFS11214.1"/>
    <property type="molecule type" value="Genomic_DNA"/>
</dbReference>
<keyword evidence="5 7" id="KW-0472">Membrane</keyword>
<protein>
    <submittedName>
        <fullName evidence="9">Zinc transporter ZIP12</fullName>
    </submittedName>
</protein>
<feature type="transmembrane region" description="Helical" evidence="7">
    <location>
        <begin position="446"/>
        <end position="474"/>
    </location>
</feature>
<dbReference type="InterPro" id="IPR050799">
    <property type="entry name" value="ZIP_Transporter"/>
</dbReference>
<keyword evidence="10" id="KW-1185">Reference proteome</keyword>